<accession>A0A0A1NAV4</accession>
<evidence type="ECO:0008006" key="3">
    <source>
        <dbReference type="Google" id="ProtNLM"/>
    </source>
</evidence>
<gene>
    <name evidence="1" type="ORF">BCV71DRAFT_276728</name>
</gene>
<evidence type="ECO:0000313" key="1">
    <source>
        <dbReference type="EMBL" id="ORE14130.1"/>
    </source>
</evidence>
<dbReference type="SUPFAM" id="SSF52047">
    <property type="entry name" value="RNI-like"/>
    <property type="match status" value="1"/>
</dbReference>
<proteinExistence type="predicted"/>
<dbReference type="EMBL" id="KV921489">
    <property type="protein sequence ID" value="ORE14130.1"/>
    <property type="molecule type" value="Genomic_DNA"/>
</dbReference>
<dbReference type="Gene3D" id="3.80.10.10">
    <property type="entry name" value="Ribonuclease Inhibitor"/>
    <property type="match status" value="1"/>
</dbReference>
<dbReference type="AlphaFoldDB" id="A0A0A1NAV4"/>
<dbReference type="Proteomes" id="UP000242381">
    <property type="component" value="Unassembled WGS sequence"/>
</dbReference>
<evidence type="ECO:0000313" key="2">
    <source>
        <dbReference type="Proteomes" id="UP000242381"/>
    </source>
</evidence>
<sequence>MTTPGIRQLPAYILDLVFQHTERTTLKECRLVCLLWYLLTTPYLFHSIQINNAPQIDEFIDFHENPASDQLVPFGKYVKRVTTGEGREMPDKSIPLEKLEKLVKYCPEVTSVSTSLSARKGSFYHYLFEVDNNIKWKLHRLDENVENQKFKLDYYYKYKDTIKVIRWLENIEDFHFIIDFPLLEELALPSTVVITDIQDFMFICNTCSNLTELNLHTNMNDNARLVADFIICPSLKTLNVKCRSLIPKVLVDCITAGLVNLSNVTFWMEITSIQPSFGEIYKQLKDFLLTSQKEIASLTLKAETRHWNDNEQIYTMIDECLNVACRPSKLKACNSIKWTANDSSMITIDLCKSWNHTIECQISLPLDLFIYLIAKDDFISSQMLNFHKLCLEEEYKGISLSRIVALFIEKAYNLQELTLCWYSLRDTHGCVYEAVQVLRLEYSIFYFDFFTKLAISFPNLKELHLYKVEMLDGDGNYKDKVINLDDLYLEKLSLTSNGRLGSAKIPDRELVCVEIEKRRQYIKVCDGEIPKTITNKEGAALWECLPDKHKYHIICNAPTRFELNNVYIELMI</sequence>
<reference evidence="1 2" key="1">
    <citation type="journal article" date="2016" name="Proc. Natl. Acad. Sci. U.S.A.">
        <title>Lipid metabolic changes in an early divergent fungus govern the establishment of a mutualistic symbiosis with endobacteria.</title>
        <authorList>
            <person name="Lastovetsky O.A."/>
            <person name="Gaspar M.L."/>
            <person name="Mondo S.J."/>
            <person name="LaButti K.M."/>
            <person name="Sandor L."/>
            <person name="Grigoriev I.V."/>
            <person name="Henry S.A."/>
            <person name="Pawlowska T.E."/>
        </authorList>
    </citation>
    <scope>NUCLEOTIDE SEQUENCE [LARGE SCALE GENOMIC DNA]</scope>
    <source>
        <strain evidence="1 2">ATCC 11559</strain>
    </source>
</reference>
<organism evidence="1 2">
    <name type="scientific">Rhizopus microsporus</name>
    <dbReference type="NCBI Taxonomy" id="58291"/>
    <lineage>
        <taxon>Eukaryota</taxon>
        <taxon>Fungi</taxon>
        <taxon>Fungi incertae sedis</taxon>
        <taxon>Mucoromycota</taxon>
        <taxon>Mucoromycotina</taxon>
        <taxon>Mucoromycetes</taxon>
        <taxon>Mucorales</taxon>
        <taxon>Mucorineae</taxon>
        <taxon>Rhizopodaceae</taxon>
        <taxon>Rhizopus</taxon>
    </lineage>
</organism>
<dbReference type="InterPro" id="IPR032675">
    <property type="entry name" value="LRR_dom_sf"/>
</dbReference>
<protein>
    <recommendedName>
        <fullName evidence="3">F-box domain-containing protein</fullName>
    </recommendedName>
</protein>
<dbReference type="VEuPathDB" id="FungiDB:BCV72DRAFT_260169"/>
<name>A0A0A1NAV4_RHIZD</name>